<dbReference type="HAMAP" id="MF_00386">
    <property type="entry name" value="UPF0161_YidD"/>
    <property type="match status" value="1"/>
</dbReference>
<evidence type="ECO:0000313" key="3">
    <source>
        <dbReference type="Proteomes" id="UP000235116"/>
    </source>
</evidence>
<keyword evidence="1" id="KW-0472">Membrane</keyword>
<name>A0A2K9LL60_9GAMM</name>
<dbReference type="AlphaFoldDB" id="A0A2K9LL60"/>
<evidence type="ECO:0000313" key="2">
    <source>
        <dbReference type="EMBL" id="AUM13068.1"/>
    </source>
</evidence>
<dbReference type="SMART" id="SM01234">
    <property type="entry name" value="Haemolytic"/>
    <property type="match status" value="1"/>
</dbReference>
<keyword evidence="1" id="KW-1003">Cell membrane</keyword>
<organism evidence="2 3">
    <name type="scientific">Ketobacter alkanivorans</name>
    <dbReference type="NCBI Taxonomy" id="1917421"/>
    <lineage>
        <taxon>Bacteria</taxon>
        <taxon>Pseudomonadati</taxon>
        <taxon>Pseudomonadota</taxon>
        <taxon>Gammaproteobacteria</taxon>
        <taxon>Pseudomonadales</taxon>
        <taxon>Ketobacteraceae</taxon>
        <taxon>Ketobacter</taxon>
    </lineage>
</organism>
<dbReference type="RefSeq" id="WP_101894447.1">
    <property type="nucleotide sequence ID" value="NZ_CP022684.1"/>
</dbReference>
<accession>A0A2K9LL60</accession>
<dbReference type="OrthoDB" id="9801753at2"/>
<dbReference type="PANTHER" id="PTHR33383">
    <property type="entry name" value="MEMBRANE PROTEIN INSERTION EFFICIENCY FACTOR-RELATED"/>
    <property type="match status" value="1"/>
</dbReference>
<evidence type="ECO:0000256" key="1">
    <source>
        <dbReference type="HAMAP-Rule" id="MF_00386"/>
    </source>
</evidence>
<dbReference type="Proteomes" id="UP000235116">
    <property type="component" value="Chromosome"/>
</dbReference>
<protein>
    <recommendedName>
        <fullName evidence="1">Putative membrane protein insertion efficiency factor</fullName>
    </recommendedName>
</protein>
<comment type="subcellular location">
    <subcellularLocation>
        <location evidence="1">Cell membrane</location>
        <topology evidence="1">Peripheral membrane protein</topology>
        <orientation evidence="1">Cytoplasmic side</orientation>
    </subcellularLocation>
</comment>
<reference evidence="3" key="1">
    <citation type="submission" date="2017-08" db="EMBL/GenBank/DDBJ databases">
        <title>Direct submision.</title>
        <authorList>
            <person name="Kim S.-J."/>
            <person name="Rhee S.-K."/>
        </authorList>
    </citation>
    <scope>NUCLEOTIDE SEQUENCE [LARGE SCALE GENOMIC DNA]</scope>
    <source>
        <strain evidence="3">GI5</strain>
    </source>
</reference>
<dbReference type="GO" id="GO:0005886">
    <property type="term" value="C:plasma membrane"/>
    <property type="evidence" value="ECO:0007669"/>
    <property type="project" value="UniProtKB-SubCell"/>
</dbReference>
<dbReference type="NCBIfam" id="TIGR00278">
    <property type="entry name" value="membrane protein insertion efficiency factor YidD"/>
    <property type="match status" value="1"/>
</dbReference>
<keyword evidence="3" id="KW-1185">Reference proteome</keyword>
<dbReference type="KEGG" id="kak:Kalk_11815"/>
<comment type="similarity">
    <text evidence="1">Belongs to the UPF0161 family.</text>
</comment>
<dbReference type="InterPro" id="IPR002696">
    <property type="entry name" value="Membr_insert_effic_factor_YidD"/>
</dbReference>
<gene>
    <name evidence="2" type="ORF">Kalk_11815</name>
</gene>
<comment type="function">
    <text evidence="1">Could be involved in insertion of integral membrane proteins into the membrane.</text>
</comment>
<dbReference type="EMBL" id="CP022684">
    <property type="protein sequence ID" value="AUM13068.1"/>
    <property type="molecule type" value="Genomic_DNA"/>
</dbReference>
<sequence length="86" mass="9803">MKTIALFLLKLYKLALSPLLPPHCRFEPTCSSYSQEAIQRYGFARGSLLTLRRLSKCHPWHPGGYDPVPDNECCDHDATEPTSKRQ</sequence>
<dbReference type="Pfam" id="PF01809">
    <property type="entry name" value="YidD"/>
    <property type="match status" value="1"/>
</dbReference>
<dbReference type="PANTHER" id="PTHR33383:SF1">
    <property type="entry name" value="MEMBRANE PROTEIN INSERTION EFFICIENCY FACTOR-RELATED"/>
    <property type="match status" value="1"/>
</dbReference>
<proteinExistence type="inferred from homology"/>